<gene>
    <name evidence="9" type="ORF">GKD88_06450</name>
    <name evidence="8" type="ORF">GKE08_06655</name>
</gene>
<accession>A0A6N7S5Q0</accession>
<dbReference type="GO" id="GO:0010181">
    <property type="term" value="F:FMN binding"/>
    <property type="evidence" value="ECO:0007669"/>
    <property type="project" value="InterPro"/>
</dbReference>
<protein>
    <submittedName>
        <fullName evidence="8">Flavocytochrome c</fullName>
    </submittedName>
</protein>
<dbReference type="Proteomes" id="UP000480929">
    <property type="component" value="Unassembled WGS sequence"/>
</dbReference>
<dbReference type="Pfam" id="PF00890">
    <property type="entry name" value="FAD_binding_2"/>
    <property type="match status" value="1"/>
</dbReference>
<feature type="signal peptide" evidence="5">
    <location>
        <begin position="1"/>
        <end position="32"/>
    </location>
</feature>
<keyword evidence="5" id="KW-0732">Signal</keyword>
<dbReference type="Gene3D" id="3.50.50.60">
    <property type="entry name" value="FAD/NAD(P)-binding domain"/>
    <property type="match status" value="1"/>
</dbReference>
<dbReference type="Proteomes" id="UP000433575">
    <property type="component" value="Unassembled WGS sequence"/>
</dbReference>
<dbReference type="PANTHER" id="PTHR43400:SF7">
    <property type="entry name" value="FAD-DEPENDENT OXIDOREDUCTASE 2 FAD BINDING DOMAIN-CONTAINING PROTEIN"/>
    <property type="match status" value="1"/>
</dbReference>
<evidence type="ECO:0000256" key="4">
    <source>
        <dbReference type="ARBA" id="ARBA00023002"/>
    </source>
</evidence>
<feature type="domain" description="FAD-dependent oxidoreductase 2 FAD-binding" evidence="7">
    <location>
        <begin position="57"/>
        <end position="462"/>
    </location>
</feature>
<dbReference type="SUPFAM" id="SSF56425">
    <property type="entry name" value="Succinate dehydrogenase/fumarate reductase flavoprotein, catalytic domain"/>
    <property type="match status" value="1"/>
</dbReference>
<comment type="cofactor">
    <cofactor evidence="1">
        <name>FAD</name>
        <dbReference type="ChEBI" id="CHEBI:57692"/>
    </cofactor>
</comment>
<dbReference type="Gene3D" id="3.90.700.10">
    <property type="entry name" value="Succinate dehydrogenase/fumarate reductase flavoprotein, catalytic domain"/>
    <property type="match status" value="1"/>
</dbReference>
<dbReference type="InterPro" id="IPR036188">
    <property type="entry name" value="FAD/NAD-bd_sf"/>
</dbReference>
<proteinExistence type="inferred from homology"/>
<dbReference type="GO" id="GO:0033765">
    <property type="term" value="F:steroid dehydrogenase activity, acting on the CH-CH group of donors"/>
    <property type="evidence" value="ECO:0007669"/>
    <property type="project" value="UniProtKB-ARBA"/>
</dbReference>
<evidence type="ECO:0000313" key="11">
    <source>
        <dbReference type="Proteomes" id="UP000480929"/>
    </source>
</evidence>
<keyword evidence="3 5" id="KW-0274">FAD</keyword>
<keyword evidence="2 5" id="KW-0285">Flavoprotein</keyword>
<reference evidence="10 11" key="1">
    <citation type="journal article" date="2019" name="Nat. Med.">
        <title>A library of human gut bacterial isolates paired with longitudinal multiomics data enables mechanistic microbiome research.</title>
        <authorList>
            <person name="Poyet M."/>
            <person name="Groussin M."/>
            <person name="Gibbons S.M."/>
            <person name="Avila-Pacheco J."/>
            <person name="Jiang X."/>
            <person name="Kearney S.M."/>
            <person name="Perrotta A.R."/>
            <person name="Berdy B."/>
            <person name="Zhao S."/>
            <person name="Lieberman T.D."/>
            <person name="Swanson P.K."/>
            <person name="Smith M."/>
            <person name="Roesemann S."/>
            <person name="Alexander J.E."/>
            <person name="Rich S.A."/>
            <person name="Livny J."/>
            <person name="Vlamakis H."/>
            <person name="Clish C."/>
            <person name="Bullock K."/>
            <person name="Deik A."/>
            <person name="Scott J."/>
            <person name="Pierce K.A."/>
            <person name="Xavier R.J."/>
            <person name="Alm E.J."/>
        </authorList>
    </citation>
    <scope>NUCLEOTIDE SEQUENCE [LARGE SCALE GENOMIC DNA]</scope>
    <source>
        <strain evidence="8 10">BIOML-A4</strain>
        <strain evidence="9 11">BIOML-A5</strain>
    </source>
</reference>
<keyword evidence="4 5" id="KW-0560">Oxidoreductase</keyword>
<evidence type="ECO:0000256" key="2">
    <source>
        <dbReference type="ARBA" id="ARBA00022630"/>
    </source>
</evidence>
<evidence type="ECO:0000313" key="10">
    <source>
        <dbReference type="Proteomes" id="UP000433575"/>
    </source>
</evidence>
<dbReference type="SUPFAM" id="SSF51905">
    <property type="entry name" value="FAD/NAD(P)-binding domain"/>
    <property type="match status" value="1"/>
</dbReference>
<comment type="similarity">
    <text evidence="5">Belongs to the FAD-dependent oxidoreductase 2 family. FRD/SDH subfamily.</text>
</comment>
<keyword evidence="11" id="KW-1185">Reference proteome</keyword>
<feature type="chain" id="PRO_5039751190" evidence="5">
    <location>
        <begin position="33"/>
        <end position="486"/>
    </location>
</feature>
<dbReference type="EMBL" id="WKPJ01000007">
    <property type="protein sequence ID" value="MSA89002.1"/>
    <property type="molecule type" value="Genomic_DNA"/>
</dbReference>
<dbReference type="AlphaFoldDB" id="A0A6N7S5Q0"/>
<comment type="caution">
    <text evidence="8">The sequence shown here is derived from an EMBL/GenBank/DDBJ whole genome shotgun (WGS) entry which is preliminary data.</text>
</comment>
<dbReference type="EMBL" id="WKPI01000008">
    <property type="protein sequence ID" value="MSC32756.1"/>
    <property type="molecule type" value="Genomic_DNA"/>
</dbReference>
<evidence type="ECO:0000256" key="3">
    <source>
        <dbReference type="ARBA" id="ARBA00022827"/>
    </source>
</evidence>
<dbReference type="InterPro" id="IPR027477">
    <property type="entry name" value="Succ_DH/fumarate_Rdtase_cat_sf"/>
</dbReference>
<dbReference type="OrthoDB" id="9806724at2"/>
<dbReference type="PANTHER" id="PTHR43400">
    <property type="entry name" value="FUMARATE REDUCTASE"/>
    <property type="match status" value="1"/>
</dbReference>
<dbReference type="InterPro" id="IPR050315">
    <property type="entry name" value="FAD-oxidoreductase_2"/>
</dbReference>
<evidence type="ECO:0000256" key="6">
    <source>
        <dbReference type="SAM" id="MobiDB-lite"/>
    </source>
</evidence>
<dbReference type="PROSITE" id="PS51257">
    <property type="entry name" value="PROKAR_LIPOPROTEIN"/>
    <property type="match status" value="1"/>
</dbReference>
<dbReference type="InterPro" id="IPR010960">
    <property type="entry name" value="Flavocytochrome_c"/>
</dbReference>
<evidence type="ECO:0000313" key="8">
    <source>
        <dbReference type="EMBL" id="MSA89002.1"/>
    </source>
</evidence>
<name>A0A6N7S5Q0_9FIRM</name>
<evidence type="ECO:0000313" key="9">
    <source>
        <dbReference type="EMBL" id="MSC32756.1"/>
    </source>
</evidence>
<dbReference type="InterPro" id="IPR003953">
    <property type="entry name" value="FAD-dep_OxRdtase_2_FAD-bd"/>
</dbReference>
<feature type="region of interest" description="Disordered" evidence="6">
    <location>
        <begin position="35"/>
        <end position="55"/>
    </location>
</feature>
<feature type="compositionally biased region" description="Low complexity" evidence="6">
    <location>
        <begin position="35"/>
        <end position="47"/>
    </location>
</feature>
<evidence type="ECO:0000256" key="1">
    <source>
        <dbReference type="ARBA" id="ARBA00001974"/>
    </source>
</evidence>
<evidence type="ECO:0000256" key="5">
    <source>
        <dbReference type="RuleBase" id="RU366062"/>
    </source>
</evidence>
<organism evidence="8 10">
    <name type="scientific">Holdemania massiliensis</name>
    <dbReference type="NCBI Taxonomy" id="1468449"/>
    <lineage>
        <taxon>Bacteria</taxon>
        <taxon>Bacillati</taxon>
        <taxon>Bacillota</taxon>
        <taxon>Erysipelotrichia</taxon>
        <taxon>Erysipelotrichales</taxon>
        <taxon>Erysipelotrichaceae</taxon>
        <taxon>Holdemania</taxon>
    </lineage>
</organism>
<dbReference type="NCBIfam" id="TIGR01813">
    <property type="entry name" value="flavo_cyto_c"/>
    <property type="match status" value="1"/>
</dbReference>
<evidence type="ECO:0000259" key="7">
    <source>
        <dbReference type="Pfam" id="PF00890"/>
    </source>
</evidence>
<sequence>MLQCRYQGGNEMKKLYSLGLSLLLGFGLTACAGNPQTQSPASSQQPEAETKEETTTTVVVGAGGAGMMTAIELQNNGQEVILLEKQAMPGGATLLAATYFVAVNTEMQKEAGMGLSIEDYVAKQVASNPDFNADQLQRLLENSQDSIDWLNERGANLTRPMSNYQIGIEDGSSLGVMLVKILNAECEKAGVDLRTETQVTEILMDQDKAVGVKAKGPEGEMIIHADHVVLATGGYAANQDLVKEYASQWAGTPFTTAVGSTGDGHQLAKAAGANLTNMDVVRMNPAVYTDENGSSYSLSVARAEGGILVNLKGERFCNDYYPDYTQLSRWMIEQEGDYTYIVFDQKSVDTSSRLADFKDRGFFLEGQTLEELADQMGVPAENLTATVEKYRGYFDQGKDEEFGRTNNMNTRIDQAPYYAVKVKPGIQVTLGGIQVNDALQVMNTEGQPIEGLYALGECADDGLFGGAPTNIDITFGRLLAQHLINQ</sequence>